<evidence type="ECO:0000313" key="2">
    <source>
        <dbReference type="Proteomes" id="UP000095300"/>
    </source>
</evidence>
<evidence type="ECO:0000313" key="1">
    <source>
        <dbReference type="EnsemblMetazoa" id="SCAU007121-PA"/>
    </source>
</evidence>
<dbReference type="VEuPathDB" id="VectorBase:SCAU007121"/>
<keyword evidence="2" id="KW-1185">Reference proteome</keyword>
<organism evidence="1 2">
    <name type="scientific">Stomoxys calcitrans</name>
    <name type="common">Stable fly</name>
    <name type="synonym">Conops calcitrans</name>
    <dbReference type="NCBI Taxonomy" id="35570"/>
    <lineage>
        <taxon>Eukaryota</taxon>
        <taxon>Metazoa</taxon>
        <taxon>Ecdysozoa</taxon>
        <taxon>Arthropoda</taxon>
        <taxon>Hexapoda</taxon>
        <taxon>Insecta</taxon>
        <taxon>Pterygota</taxon>
        <taxon>Neoptera</taxon>
        <taxon>Endopterygota</taxon>
        <taxon>Diptera</taxon>
        <taxon>Brachycera</taxon>
        <taxon>Muscomorpha</taxon>
        <taxon>Muscoidea</taxon>
        <taxon>Muscidae</taxon>
        <taxon>Stomoxys</taxon>
    </lineage>
</organism>
<dbReference type="Proteomes" id="UP000095300">
    <property type="component" value="Unassembled WGS sequence"/>
</dbReference>
<protein>
    <recommendedName>
        <fullName evidence="3">Peptidase M13 N-terminal domain-containing protein</fullName>
    </recommendedName>
</protein>
<name>A0A1I8PDN4_STOCA</name>
<gene>
    <name evidence="1" type="primary">106083657</name>
</gene>
<dbReference type="PROSITE" id="PS51885">
    <property type="entry name" value="NEPRILYSIN"/>
    <property type="match status" value="1"/>
</dbReference>
<dbReference type="OrthoDB" id="7890724at2759"/>
<dbReference type="SUPFAM" id="SSF55486">
    <property type="entry name" value="Metalloproteases ('zincins'), catalytic domain"/>
    <property type="match status" value="2"/>
</dbReference>
<dbReference type="InterPro" id="IPR000718">
    <property type="entry name" value="Peptidase_M13"/>
</dbReference>
<dbReference type="KEGG" id="scac:106083657"/>
<sequence length="421" mass="50185">MCCLFRLLCQHHQLGRKFAYCNRCSAAVAKLCLFFGVLLLNLSPASLQEIARESYLSELRMQELHNIAIRLEHSIDADKNPCESYFDYVCGRNRPLFSIMGHLPENPELIQLLTELQEDPEQFEAKQKLMDFFISCNSRKSLDDCYRETFEYFKPLFGYIISKNYFDKSRDELNTFLIILRDFIKQADVPNQRYRYQPIIDRLNTLKSSFNYPQTYFRSAELTKEYKPLKIYRESYQHNVKNLDVFLRRNSTFAQGTHKIALDWALYLYQSRHKPMAYYYATLSPHLWMSIYNRSEVREYEPQRIVQISECLKLPQFVNVLEEARNMTIIYIKSFKSAWTDYSNWLSTSSQNKIINSQENNILRQYKLDNEKLFFTLFGQNFCEFGRDLAESVFFVGMTHNMHFTNAYACAYRTERNYECV</sequence>
<dbReference type="EnsemblMetazoa" id="SCAU007121-RA">
    <property type="protein sequence ID" value="SCAU007121-PA"/>
    <property type="gene ID" value="SCAU007121"/>
</dbReference>
<dbReference type="STRING" id="35570.A0A1I8PDN4"/>
<proteinExistence type="predicted"/>
<accession>A0A1I8PDN4</accession>
<dbReference type="AlphaFoldDB" id="A0A1I8PDN4"/>
<evidence type="ECO:0008006" key="3">
    <source>
        <dbReference type="Google" id="ProtNLM"/>
    </source>
</evidence>
<reference evidence="1" key="1">
    <citation type="submission" date="2020-05" db="UniProtKB">
        <authorList>
            <consortium name="EnsemblMetazoa"/>
        </authorList>
    </citation>
    <scope>IDENTIFICATION</scope>
    <source>
        <strain evidence="1">USDA</strain>
    </source>
</reference>
<dbReference type="GO" id="GO:0004222">
    <property type="term" value="F:metalloendopeptidase activity"/>
    <property type="evidence" value="ECO:0007669"/>
    <property type="project" value="InterPro"/>
</dbReference>
<dbReference type="GO" id="GO:0006508">
    <property type="term" value="P:proteolysis"/>
    <property type="evidence" value="ECO:0007669"/>
    <property type="project" value="InterPro"/>
</dbReference>